<protein>
    <submittedName>
        <fullName evidence="2">Zinc metalloproteinase</fullName>
    </submittedName>
</protein>
<evidence type="ECO:0000313" key="1">
    <source>
        <dbReference type="Proteomes" id="UP000095286"/>
    </source>
</evidence>
<name>A0AC35U7Q5_9BILA</name>
<reference evidence="2" key="1">
    <citation type="submission" date="2016-11" db="UniProtKB">
        <authorList>
            <consortium name="WormBaseParasite"/>
        </authorList>
    </citation>
    <scope>IDENTIFICATION</scope>
    <source>
        <strain evidence="2">KR3021</strain>
    </source>
</reference>
<dbReference type="WBParaSite" id="RSKR_0000869400.1">
    <property type="protein sequence ID" value="RSKR_0000869400.1"/>
    <property type="gene ID" value="RSKR_0000869400"/>
</dbReference>
<evidence type="ECO:0000313" key="2">
    <source>
        <dbReference type="WBParaSite" id="RSKR_0000869400.1"/>
    </source>
</evidence>
<sequence>MRTFILVAFVIVLLLCAVQSKKNKVKKKIARAVKIPADKKSEFEANSAGLKRLAKMQQELLGAKQTDEVFNYDNYDGKLMRSPFLFQGDVMLTDSQIEDTISEVTKQVTAKKVTVNKKGTRKAVRGKAKGRGRRSILSSMYYKWEMPIPYYIQSGNASNIDIALAGIQKETCITFKRSPTVLKTSGLNFYKGEGCWSFLGRVYPAKPQEVSLGTGCEHNGVIQHEVSHALGLEHEQSRPDRDSYISVDPKNVLAGMESQFTKSTVTNVRDFSLSYNFGSVMHYDTFAFSKNQNKTMTAKMDVYENTMGQYNALVFSDIKILNYHYCNDTCSIKIMGCQNGGYQNPKACDSCRCPSGFGGLLCDKVNRTSSNCGKLDLKATKNVQTLSKSGNSNCYWRITADPGMKIKVTIQSAKLTFWFPCWTGYGLEVKFRKDLAVSGAMFCGTTKNKSMTSESNVVVIHYPGGSTIFHFKLTYQQVPA</sequence>
<accession>A0AC35U7Q5</accession>
<organism evidence="1 2">
    <name type="scientific">Rhabditophanes sp. KR3021</name>
    <dbReference type="NCBI Taxonomy" id="114890"/>
    <lineage>
        <taxon>Eukaryota</taxon>
        <taxon>Metazoa</taxon>
        <taxon>Ecdysozoa</taxon>
        <taxon>Nematoda</taxon>
        <taxon>Chromadorea</taxon>
        <taxon>Rhabditida</taxon>
        <taxon>Tylenchina</taxon>
        <taxon>Panagrolaimomorpha</taxon>
        <taxon>Strongyloidoidea</taxon>
        <taxon>Alloionematidae</taxon>
        <taxon>Rhabditophanes</taxon>
    </lineage>
</organism>
<proteinExistence type="predicted"/>
<dbReference type="Proteomes" id="UP000095286">
    <property type="component" value="Unplaced"/>
</dbReference>